<evidence type="ECO:0000259" key="1">
    <source>
        <dbReference type="Pfam" id="PF21793"/>
    </source>
</evidence>
<dbReference type="EMBL" id="DAAHYZ010000013">
    <property type="protein sequence ID" value="HAB7723182.1"/>
    <property type="molecule type" value="Genomic_DNA"/>
</dbReference>
<dbReference type="RefSeq" id="WP_069019718.1">
    <property type="nucleotide sequence ID" value="NZ_JAIQYL010000001.1"/>
</dbReference>
<evidence type="ECO:0000313" key="2">
    <source>
        <dbReference type="EMBL" id="HAB7723182.1"/>
    </source>
</evidence>
<proteinExistence type="predicted"/>
<dbReference type="InterPro" id="IPR049242">
    <property type="entry name" value="DUF6877"/>
</dbReference>
<sequence>MTTLEELKEIAGKLPTVFLKDINVRLTDWFSTGGKEEDNYVKQQLRFAKNCLKWCEENDDKICD</sequence>
<dbReference type="AlphaFoldDB" id="A0A6Y6Q6N8"/>
<organism evidence="2">
    <name type="scientific">Listeria monocytogenes</name>
    <dbReference type="NCBI Taxonomy" id="1639"/>
    <lineage>
        <taxon>Bacteria</taxon>
        <taxon>Bacillati</taxon>
        <taxon>Bacillota</taxon>
        <taxon>Bacilli</taxon>
        <taxon>Bacillales</taxon>
        <taxon>Listeriaceae</taxon>
        <taxon>Listeria</taxon>
    </lineage>
</organism>
<name>A0A6Y6Q6N8_LISMN</name>
<protein>
    <recommendedName>
        <fullName evidence="1">DUF6877 domain-containing protein</fullName>
    </recommendedName>
</protein>
<reference evidence="2" key="2">
    <citation type="submission" date="2020-01" db="EMBL/GenBank/DDBJ databases">
        <authorList>
            <consortium name="NCBI Pathogen Detection Project"/>
        </authorList>
    </citation>
    <scope>NUCLEOTIDE SEQUENCE</scope>
    <source>
        <strain evidence="2">CFIAFB20140010</strain>
    </source>
</reference>
<comment type="caution">
    <text evidence="2">The sequence shown here is derived from an EMBL/GenBank/DDBJ whole genome shotgun (WGS) entry which is preliminary data.</text>
</comment>
<feature type="domain" description="DUF6877" evidence="1">
    <location>
        <begin position="1"/>
        <end position="53"/>
    </location>
</feature>
<gene>
    <name evidence="2" type="ORF">GYP27_14450</name>
</gene>
<dbReference type="Proteomes" id="UP000840569">
    <property type="component" value="Unassembled WGS sequence"/>
</dbReference>
<reference evidence="2" key="1">
    <citation type="journal article" date="2018" name="Genome Biol.">
        <title>SKESA: strategic k-mer extension for scrupulous assemblies.</title>
        <authorList>
            <person name="Souvorov A."/>
            <person name="Agarwala R."/>
            <person name="Lipman D.J."/>
        </authorList>
    </citation>
    <scope>NUCLEOTIDE SEQUENCE [LARGE SCALE GENOMIC DNA]</scope>
    <source>
        <strain evidence="2">CFIAFB20140010</strain>
    </source>
</reference>
<accession>A0A6Y6Q6N8</accession>
<dbReference type="Pfam" id="PF21793">
    <property type="entry name" value="DUF6877"/>
    <property type="match status" value="1"/>
</dbReference>